<protein>
    <submittedName>
        <fullName evidence="2">Zinc carboxypeptidase</fullName>
    </submittedName>
</protein>
<proteinExistence type="predicted"/>
<accession>A0A1I5XAF7</accession>
<keyword evidence="2" id="KW-0378">Hydrolase</keyword>
<feature type="chain" id="PRO_5011521930" evidence="1">
    <location>
        <begin position="20"/>
        <end position="575"/>
    </location>
</feature>
<dbReference type="GO" id="GO:0004180">
    <property type="term" value="F:carboxypeptidase activity"/>
    <property type="evidence" value="ECO:0007669"/>
    <property type="project" value="UniProtKB-KW"/>
</dbReference>
<keyword evidence="2" id="KW-0121">Carboxypeptidase</keyword>
<gene>
    <name evidence="2" type="ORF">SAMN05444277_10850</name>
</gene>
<dbReference type="EMBL" id="FOXQ01000008">
    <property type="protein sequence ID" value="SFQ28959.1"/>
    <property type="molecule type" value="Genomic_DNA"/>
</dbReference>
<dbReference type="SUPFAM" id="SSF53187">
    <property type="entry name" value="Zn-dependent exopeptidases"/>
    <property type="match status" value="1"/>
</dbReference>
<dbReference type="CDD" id="cd06241">
    <property type="entry name" value="M14-like"/>
    <property type="match status" value="1"/>
</dbReference>
<reference evidence="2 3" key="1">
    <citation type="submission" date="2016-10" db="EMBL/GenBank/DDBJ databases">
        <authorList>
            <person name="de Groot N.N."/>
        </authorList>
    </citation>
    <scope>NUCLEOTIDE SEQUENCE [LARGE SCALE GENOMIC DNA]</scope>
    <source>
        <strain evidence="2 3">DSM 28286</strain>
    </source>
</reference>
<sequence>MQKNFFLFIFLLVAQISFSQNLVTVFEKSNGNQSATYFECIDYYKQLAATFPAIKILTGDTTDAGYPLHVVLFAADKNFNINEWHKQRKVAVLVNNGIHPGEPDGIDASMMLLRDLGQGKIKMPDNVVLAVIPVYNIGGSLNRGSFSRVNQNGPERYGFRGNAQNLDLNRDFIKADSKNAFAFEKIFQQLNPDIFIDNHVSDGADYQHTITLLTTLHNKLGGEIGSFLHDVFEPALYKGMQEKNWDMCPYVNFEESSLKNGWEAYYDAPRYSTGYAALFETIAFMPETHMLKPYADRVKSTYSFMQTVIEQASKFSDDILAKRKASLDAVKRQKEFALSWKVDSSKYDNITFKGYDTSMNISDVTGLPRYYYNHSKPFEKEIKFYDYFIPSVSAQKPKAYIIPQGLHDAINRLKLNNVTMHQLQKDTVINVEYYKVDDYKAMPKAYEKHHRNNRIKLSTYTDTIHFLKGDYIIYTGQNADRYIVETLEPLGDDSFFSWNFFDAIFQRKEYYSNYRWEDVAAAYLKQHPEVRSQLEDKKKTDAAFAASAQQQLYFVYTHSPYSEPGYMRIPVFRIN</sequence>
<dbReference type="Proteomes" id="UP000199031">
    <property type="component" value="Unassembled WGS sequence"/>
</dbReference>
<keyword evidence="3" id="KW-1185">Reference proteome</keyword>
<dbReference type="AlphaFoldDB" id="A0A1I5XAF7"/>
<dbReference type="OrthoDB" id="9767214at2"/>
<name>A0A1I5XAF7_9BACT</name>
<evidence type="ECO:0000313" key="3">
    <source>
        <dbReference type="Proteomes" id="UP000199031"/>
    </source>
</evidence>
<keyword evidence="1" id="KW-0732">Signal</keyword>
<organism evidence="2 3">
    <name type="scientific">Parafilimonas terrae</name>
    <dbReference type="NCBI Taxonomy" id="1465490"/>
    <lineage>
        <taxon>Bacteria</taxon>
        <taxon>Pseudomonadati</taxon>
        <taxon>Bacteroidota</taxon>
        <taxon>Chitinophagia</taxon>
        <taxon>Chitinophagales</taxon>
        <taxon>Chitinophagaceae</taxon>
        <taxon>Parafilimonas</taxon>
    </lineage>
</organism>
<dbReference type="Gene3D" id="3.40.630.10">
    <property type="entry name" value="Zn peptidases"/>
    <property type="match status" value="1"/>
</dbReference>
<dbReference type="RefSeq" id="WP_090659328.1">
    <property type="nucleotide sequence ID" value="NZ_FOXQ01000008.1"/>
</dbReference>
<evidence type="ECO:0000313" key="2">
    <source>
        <dbReference type="EMBL" id="SFQ28959.1"/>
    </source>
</evidence>
<evidence type="ECO:0000256" key="1">
    <source>
        <dbReference type="SAM" id="SignalP"/>
    </source>
</evidence>
<dbReference type="STRING" id="1465490.SAMN05444277_10850"/>
<keyword evidence="2" id="KW-0645">Protease</keyword>
<feature type="signal peptide" evidence="1">
    <location>
        <begin position="1"/>
        <end position="19"/>
    </location>
</feature>